<evidence type="ECO:0000256" key="4">
    <source>
        <dbReference type="ARBA" id="ARBA00023002"/>
    </source>
</evidence>
<dbReference type="SUPFAM" id="SSF48179">
    <property type="entry name" value="6-phosphogluconate dehydrogenase C-terminal domain-like"/>
    <property type="match status" value="1"/>
</dbReference>
<dbReference type="SUPFAM" id="SSF51735">
    <property type="entry name" value="NAD(P)-binding Rossmann-fold domains"/>
    <property type="match status" value="1"/>
</dbReference>
<dbReference type="NCBIfam" id="TIGR00745">
    <property type="entry name" value="apbA_panE"/>
    <property type="match status" value="1"/>
</dbReference>
<feature type="region of interest" description="Disordered" evidence="6">
    <location>
        <begin position="65"/>
        <end position="89"/>
    </location>
</feature>
<dbReference type="InterPro" id="IPR013752">
    <property type="entry name" value="KPA_reductase"/>
</dbReference>
<dbReference type="Proteomes" id="UP000567179">
    <property type="component" value="Unassembled WGS sequence"/>
</dbReference>
<proteinExistence type="inferred from homology"/>
<reference evidence="10 11" key="1">
    <citation type="journal article" date="2020" name="ISME J.">
        <title>Uncovering the hidden diversity of litter-decomposition mechanisms in mushroom-forming fungi.</title>
        <authorList>
            <person name="Floudas D."/>
            <person name="Bentzer J."/>
            <person name="Ahren D."/>
            <person name="Johansson T."/>
            <person name="Persson P."/>
            <person name="Tunlid A."/>
        </authorList>
    </citation>
    <scope>NUCLEOTIDE SEQUENCE [LARGE SCALE GENOMIC DNA]</scope>
    <source>
        <strain evidence="10 11">CBS 101986</strain>
    </source>
</reference>
<evidence type="ECO:0000259" key="9">
    <source>
        <dbReference type="Pfam" id="PF08546"/>
    </source>
</evidence>
<evidence type="ECO:0000256" key="2">
    <source>
        <dbReference type="ARBA" id="ARBA00013014"/>
    </source>
</evidence>
<dbReference type="PANTHER" id="PTHR43765:SF2">
    <property type="entry name" value="2-DEHYDROPANTOATE 2-REDUCTASE"/>
    <property type="match status" value="1"/>
</dbReference>
<dbReference type="InterPro" id="IPR013328">
    <property type="entry name" value="6PGD_dom2"/>
</dbReference>
<dbReference type="PANTHER" id="PTHR43765">
    <property type="entry name" value="2-DEHYDROPANTOATE 2-REDUCTASE-RELATED"/>
    <property type="match status" value="1"/>
</dbReference>
<name>A0A8H5ETL8_9AGAR</name>
<dbReference type="InterPro" id="IPR050838">
    <property type="entry name" value="Ketopantoate_reductase"/>
</dbReference>
<dbReference type="EC" id="1.1.1.169" evidence="2"/>
<dbReference type="Gene3D" id="3.40.50.720">
    <property type="entry name" value="NAD(P)-binding Rossmann-like Domain"/>
    <property type="match status" value="1"/>
</dbReference>
<dbReference type="InterPro" id="IPR036291">
    <property type="entry name" value="NAD(P)-bd_dom_sf"/>
</dbReference>
<evidence type="ECO:0000256" key="5">
    <source>
        <dbReference type="ARBA" id="ARBA00032024"/>
    </source>
</evidence>
<dbReference type="EMBL" id="JAACJJ010000056">
    <property type="protein sequence ID" value="KAF5311951.1"/>
    <property type="molecule type" value="Genomic_DNA"/>
</dbReference>
<organism evidence="10 11">
    <name type="scientific">Psilocybe cf. subviscida</name>
    <dbReference type="NCBI Taxonomy" id="2480587"/>
    <lineage>
        <taxon>Eukaryota</taxon>
        <taxon>Fungi</taxon>
        <taxon>Dikarya</taxon>
        <taxon>Basidiomycota</taxon>
        <taxon>Agaricomycotina</taxon>
        <taxon>Agaricomycetes</taxon>
        <taxon>Agaricomycetidae</taxon>
        <taxon>Agaricales</taxon>
        <taxon>Agaricineae</taxon>
        <taxon>Strophariaceae</taxon>
        <taxon>Psilocybe</taxon>
    </lineage>
</organism>
<feature type="domain" description="Ketopantoate reductase C-terminal" evidence="9">
    <location>
        <begin position="243"/>
        <end position="393"/>
    </location>
</feature>
<evidence type="ECO:0000256" key="6">
    <source>
        <dbReference type="SAM" id="MobiDB-lite"/>
    </source>
</evidence>
<protein>
    <recommendedName>
        <fullName evidence="2">2-dehydropantoate 2-reductase</fullName>
        <ecNumber evidence="2">1.1.1.169</ecNumber>
    </recommendedName>
    <alternativeName>
        <fullName evidence="5">Ketopantoate reductase</fullName>
    </alternativeName>
</protein>
<dbReference type="GO" id="GO:0050661">
    <property type="term" value="F:NADP binding"/>
    <property type="evidence" value="ECO:0007669"/>
    <property type="project" value="TreeGrafter"/>
</dbReference>
<comment type="similarity">
    <text evidence="1">Belongs to the ketopantoate reductase family.</text>
</comment>
<dbReference type="InterPro" id="IPR003710">
    <property type="entry name" value="ApbA"/>
</dbReference>
<sequence>MHLHVLGLGSIGCLLAHTLRRALPEKHAISLIHKSITERQYFFERRVIRVEREGEVTEASGFTHEVSSEVTDHETPAARPEPGEDAVTRNDNPISSLFVALKAQQATEALHTLAPRLTENSTVILLQNGMGVYDEIVRKVFNNPSKRPHFILGTNNHGAFVKHHFHVAHAGIGAIDFGIMADPQNRNFERGLYEGSDDPRLRLSDITYPDDPQSEHYTSLRDSVAALLVMSDLNTSWLPIADVHRRIQRKLAVNAAINPVTALLRCRNGELFKHQTATNLLRQVCAEASAVFEAQWEQEQDRQLRELLMRRAIHSVADVPKLPFPNTLYAGELEKEALAVARKTAGNISSMLEDIRRGRRTEIDYINGYLVDMGREYNVPTPVNETLLSLLKLRSDIPLDQFL</sequence>
<gene>
    <name evidence="10" type="ORF">D9619_002805</name>
</gene>
<dbReference type="GO" id="GO:0008677">
    <property type="term" value="F:2-dehydropantoate 2-reductase activity"/>
    <property type="evidence" value="ECO:0007669"/>
    <property type="project" value="UniProtKB-EC"/>
</dbReference>
<keyword evidence="3" id="KW-0521">NADP</keyword>
<evidence type="ECO:0000259" key="8">
    <source>
        <dbReference type="Pfam" id="PF02558"/>
    </source>
</evidence>
<dbReference type="InterPro" id="IPR008927">
    <property type="entry name" value="6-PGluconate_DH-like_C_sf"/>
</dbReference>
<keyword evidence="4" id="KW-0560">Oxidoreductase</keyword>
<keyword evidence="7" id="KW-0732">Signal</keyword>
<dbReference type="InterPro" id="IPR013332">
    <property type="entry name" value="KPR_N"/>
</dbReference>
<feature type="domain" description="Ketopantoate reductase N-terminal" evidence="8">
    <location>
        <begin position="4"/>
        <end position="180"/>
    </location>
</feature>
<dbReference type="Pfam" id="PF02558">
    <property type="entry name" value="ApbA"/>
    <property type="match status" value="1"/>
</dbReference>
<dbReference type="GO" id="GO:0015940">
    <property type="term" value="P:pantothenate biosynthetic process"/>
    <property type="evidence" value="ECO:0007669"/>
    <property type="project" value="InterPro"/>
</dbReference>
<dbReference type="Gene3D" id="1.10.1040.10">
    <property type="entry name" value="N-(1-d-carboxylethyl)-l-norvaline Dehydrogenase, domain 2"/>
    <property type="match status" value="1"/>
</dbReference>
<dbReference type="OrthoDB" id="73846at2759"/>
<keyword evidence="11" id="KW-1185">Reference proteome</keyword>
<evidence type="ECO:0000313" key="11">
    <source>
        <dbReference type="Proteomes" id="UP000567179"/>
    </source>
</evidence>
<evidence type="ECO:0000256" key="1">
    <source>
        <dbReference type="ARBA" id="ARBA00007870"/>
    </source>
</evidence>
<evidence type="ECO:0000256" key="7">
    <source>
        <dbReference type="SAM" id="SignalP"/>
    </source>
</evidence>
<evidence type="ECO:0000256" key="3">
    <source>
        <dbReference type="ARBA" id="ARBA00022857"/>
    </source>
</evidence>
<dbReference type="AlphaFoldDB" id="A0A8H5ETL8"/>
<accession>A0A8H5ETL8</accession>
<feature type="signal peptide" evidence="7">
    <location>
        <begin position="1"/>
        <end position="16"/>
    </location>
</feature>
<feature type="chain" id="PRO_5034137496" description="2-dehydropantoate 2-reductase" evidence="7">
    <location>
        <begin position="17"/>
        <end position="403"/>
    </location>
</feature>
<evidence type="ECO:0000313" key="10">
    <source>
        <dbReference type="EMBL" id="KAF5311951.1"/>
    </source>
</evidence>
<feature type="compositionally biased region" description="Basic and acidic residues" evidence="6">
    <location>
        <begin position="66"/>
        <end position="76"/>
    </location>
</feature>
<comment type="caution">
    <text evidence="10">The sequence shown here is derived from an EMBL/GenBank/DDBJ whole genome shotgun (WGS) entry which is preliminary data.</text>
</comment>
<dbReference type="Pfam" id="PF08546">
    <property type="entry name" value="ApbA_C"/>
    <property type="match status" value="1"/>
</dbReference>
<dbReference type="GO" id="GO:0005739">
    <property type="term" value="C:mitochondrion"/>
    <property type="evidence" value="ECO:0007669"/>
    <property type="project" value="TreeGrafter"/>
</dbReference>